<dbReference type="AlphaFoldDB" id="A0A150KH96"/>
<reference evidence="1 2" key="1">
    <citation type="submission" date="2016-01" db="EMBL/GenBank/DDBJ databases">
        <title>Genome Sequences of Twelve Sporeforming Bacillus Species Isolated from Foods.</title>
        <authorList>
            <person name="Berendsen E.M."/>
            <person name="Wells-Bennik M.H."/>
            <person name="Krawcyk A.O."/>
            <person name="De Jong A."/>
            <person name="Holsappel S."/>
            <person name="Eijlander R.T."/>
            <person name="Kuipers O.P."/>
        </authorList>
    </citation>
    <scope>NUCLEOTIDE SEQUENCE [LARGE SCALE GENOMIC DNA]</scope>
    <source>
        <strain evidence="1 2">B4099</strain>
    </source>
</reference>
<dbReference type="EMBL" id="LQYI01000028">
    <property type="protein sequence ID" value="KYC71482.1"/>
    <property type="molecule type" value="Genomic_DNA"/>
</dbReference>
<protein>
    <submittedName>
        <fullName evidence="1">Uncharacterized protein</fullName>
    </submittedName>
</protein>
<proteinExistence type="predicted"/>
<name>A0A150KH96_HEYCO</name>
<organism evidence="1 2">
    <name type="scientific">Heyndrickxia coagulans</name>
    <name type="common">Weizmannia coagulans</name>
    <dbReference type="NCBI Taxonomy" id="1398"/>
    <lineage>
        <taxon>Bacteria</taxon>
        <taxon>Bacillati</taxon>
        <taxon>Bacillota</taxon>
        <taxon>Bacilli</taxon>
        <taxon>Bacillales</taxon>
        <taxon>Bacillaceae</taxon>
        <taxon>Heyndrickxia</taxon>
    </lineage>
</organism>
<evidence type="ECO:0000313" key="1">
    <source>
        <dbReference type="EMBL" id="KYC71482.1"/>
    </source>
</evidence>
<evidence type="ECO:0000313" key="2">
    <source>
        <dbReference type="Proteomes" id="UP000075304"/>
    </source>
</evidence>
<comment type="caution">
    <text evidence="1">The sequence shown here is derived from an EMBL/GenBank/DDBJ whole genome shotgun (WGS) entry which is preliminary data.</text>
</comment>
<gene>
    <name evidence="1" type="ORF">B4099_2379</name>
</gene>
<dbReference type="Proteomes" id="UP000075304">
    <property type="component" value="Unassembled WGS sequence"/>
</dbReference>
<sequence>MIVLHAKVVWGGQVKCRIPFQTFLCEKYKKYLTKILTVI</sequence>
<accession>A0A150KH96</accession>
<dbReference type="PATRIC" id="fig|1398.25.peg.2042"/>